<dbReference type="CDD" id="cd00038">
    <property type="entry name" value="CAP_ED"/>
    <property type="match status" value="1"/>
</dbReference>
<dbReference type="PANTHER" id="PTHR45651:SF68">
    <property type="entry name" value="ION TRANSPORT DOMAIN-CONTAINING PROTEIN"/>
    <property type="match status" value="1"/>
</dbReference>
<dbReference type="InterPro" id="IPR018490">
    <property type="entry name" value="cNMP-bd_dom_sf"/>
</dbReference>
<accession>A0AAW1YP30</accession>
<dbReference type="Gene3D" id="2.60.120.10">
    <property type="entry name" value="Jelly Rolls"/>
    <property type="match status" value="1"/>
</dbReference>
<dbReference type="GO" id="GO:0016020">
    <property type="term" value="C:membrane"/>
    <property type="evidence" value="ECO:0007669"/>
    <property type="project" value="UniProtKB-SubCell"/>
</dbReference>
<evidence type="ECO:0000256" key="4">
    <source>
        <dbReference type="SAM" id="Phobius"/>
    </source>
</evidence>
<dbReference type="PANTHER" id="PTHR45651">
    <property type="entry name" value="CYCLIC NUCLEOTIDE-GATED ION CHANNEL 15-RELATED-RELATED"/>
    <property type="match status" value="1"/>
</dbReference>
<keyword evidence="4" id="KW-0812">Transmembrane</keyword>
<dbReference type="GO" id="GO:0034220">
    <property type="term" value="P:monoatomic ion transmembrane transport"/>
    <property type="evidence" value="ECO:0007669"/>
    <property type="project" value="UniProtKB-KW"/>
</dbReference>
<dbReference type="EMBL" id="JBEDUW010000001">
    <property type="protein sequence ID" value="KAK9950302.1"/>
    <property type="molecule type" value="Genomic_DNA"/>
</dbReference>
<keyword evidence="4" id="KW-1133">Transmembrane helix</keyword>
<keyword evidence="1" id="KW-1071">Ligand-gated ion channel</keyword>
<name>A0AAW1YP30_RUBAR</name>
<dbReference type="PROSITE" id="PS50042">
    <property type="entry name" value="CNMP_BINDING_3"/>
    <property type="match status" value="1"/>
</dbReference>
<evidence type="ECO:0000313" key="6">
    <source>
        <dbReference type="EMBL" id="KAK9950302.1"/>
    </source>
</evidence>
<keyword evidence="7" id="KW-1185">Reference proteome</keyword>
<proteinExistence type="predicted"/>
<comment type="caution">
    <text evidence="6">The sequence shown here is derived from an EMBL/GenBank/DDBJ whole genome shotgun (WGS) entry which is preliminary data.</text>
</comment>
<evidence type="ECO:0000313" key="7">
    <source>
        <dbReference type="Proteomes" id="UP001457282"/>
    </source>
</evidence>
<dbReference type="Proteomes" id="UP001457282">
    <property type="component" value="Unassembled WGS sequence"/>
</dbReference>
<feature type="transmembrane region" description="Helical" evidence="4">
    <location>
        <begin position="84"/>
        <end position="101"/>
    </location>
</feature>
<evidence type="ECO:0000259" key="5">
    <source>
        <dbReference type="PROSITE" id="PS50042"/>
    </source>
</evidence>
<protein>
    <recommendedName>
        <fullName evidence="5">Cyclic nucleotide-binding domain-containing protein</fullName>
    </recommendedName>
</protein>
<evidence type="ECO:0000256" key="3">
    <source>
        <dbReference type="SAM" id="MobiDB-lite"/>
    </source>
</evidence>
<feature type="domain" description="Cyclic nucleotide-binding" evidence="5">
    <location>
        <begin position="201"/>
        <end position="267"/>
    </location>
</feature>
<dbReference type="SUPFAM" id="SSF51206">
    <property type="entry name" value="cAMP-binding domain-like"/>
    <property type="match status" value="1"/>
</dbReference>
<sequence>MAKSEMTPVVEKRKERDGFKSPNQQDPPNEKFFNFGIFLDILQLGILGQANYFEKLSNCFGWGLRNLSSFGSNLKPSINGWENLFANFISVIGLLLFLYLIGNLQTYMQLDTTRLETQRWKVKILKKIETKDREVEQLLSKTGIPSSKKSEIKSEIMAKVQVELKQNREVDVENIFSSLPEELQSYMTNCKPLNRLKQVPLFQNMDEEVLRPISEYLELKKYTKNDIIIQENKPLEMMIFIVEGRVIIEMTGCSRTLKRSVGEVYGEKLISWPAWTSFPTLPVATESARADGDVEALVLKASDIQNNKGLQSSLQTHFFGKKNLTDDEWKLLDRVPMLRKVS</sequence>
<feature type="compositionally biased region" description="Basic and acidic residues" evidence="3">
    <location>
        <begin position="10"/>
        <end position="19"/>
    </location>
</feature>
<keyword evidence="4" id="KW-0472">Membrane</keyword>
<gene>
    <name evidence="6" type="ORF">M0R45_005799</name>
</gene>
<evidence type="ECO:0000256" key="1">
    <source>
        <dbReference type="ARBA" id="ARBA00023286"/>
    </source>
</evidence>
<dbReference type="AlphaFoldDB" id="A0AAW1YP30"/>
<evidence type="ECO:0000256" key="2">
    <source>
        <dbReference type="ARBA" id="ARBA00023303"/>
    </source>
</evidence>
<feature type="region of interest" description="Disordered" evidence="3">
    <location>
        <begin position="1"/>
        <end position="28"/>
    </location>
</feature>
<organism evidence="6 7">
    <name type="scientific">Rubus argutus</name>
    <name type="common">Southern blackberry</name>
    <dbReference type="NCBI Taxonomy" id="59490"/>
    <lineage>
        <taxon>Eukaryota</taxon>
        <taxon>Viridiplantae</taxon>
        <taxon>Streptophyta</taxon>
        <taxon>Embryophyta</taxon>
        <taxon>Tracheophyta</taxon>
        <taxon>Spermatophyta</taxon>
        <taxon>Magnoliopsida</taxon>
        <taxon>eudicotyledons</taxon>
        <taxon>Gunneridae</taxon>
        <taxon>Pentapetalae</taxon>
        <taxon>rosids</taxon>
        <taxon>fabids</taxon>
        <taxon>Rosales</taxon>
        <taxon>Rosaceae</taxon>
        <taxon>Rosoideae</taxon>
        <taxon>Rosoideae incertae sedis</taxon>
        <taxon>Rubus</taxon>
    </lineage>
</organism>
<reference evidence="6 7" key="1">
    <citation type="journal article" date="2023" name="G3 (Bethesda)">
        <title>A chromosome-length genome assembly and annotation of blackberry (Rubus argutus, cv. 'Hillquist').</title>
        <authorList>
            <person name="Bruna T."/>
            <person name="Aryal R."/>
            <person name="Dudchenko O."/>
            <person name="Sargent D.J."/>
            <person name="Mead D."/>
            <person name="Buti M."/>
            <person name="Cavallini A."/>
            <person name="Hytonen T."/>
            <person name="Andres J."/>
            <person name="Pham M."/>
            <person name="Weisz D."/>
            <person name="Mascagni F."/>
            <person name="Usai G."/>
            <person name="Natali L."/>
            <person name="Bassil N."/>
            <person name="Fernandez G.E."/>
            <person name="Lomsadze A."/>
            <person name="Armour M."/>
            <person name="Olukolu B."/>
            <person name="Poorten T."/>
            <person name="Britton C."/>
            <person name="Davik J."/>
            <person name="Ashrafi H."/>
            <person name="Aiden E.L."/>
            <person name="Borodovsky M."/>
            <person name="Worthington M."/>
        </authorList>
    </citation>
    <scope>NUCLEOTIDE SEQUENCE [LARGE SCALE GENOMIC DNA]</scope>
    <source>
        <strain evidence="6">PI 553951</strain>
    </source>
</reference>
<keyword evidence="2" id="KW-0407">Ion channel</keyword>
<keyword evidence="1" id="KW-0813">Transport</keyword>
<keyword evidence="1" id="KW-0406">Ion transport</keyword>
<dbReference type="InterPro" id="IPR014710">
    <property type="entry name" value="RmlC-like_jellyroll"/>
</dbReference>
<dbReference type="InterPro" id="IPR000595">
    <property type="entry name" value="cNMP-bd_dom"/>
</dbReference>